<proteinExistence type="predicted"/>
<gene>
    <name evidence="1" type="ORF">APAL1065_LOCUS4838</name>
</gene>
<name>A0A7S2VCW6_9STRA</name>
<evidence type="ECO:0000313" key="1">
    <source>
        <dbReference type="EMBL" id="CAD9949953.1"/>
    </source>
</evidence>
<dbReference type="EMBL" id="HBHT01007264">
    <property type="protein sequence ID" value="CAD9949953.1"/>
    <property type="molecule type" value="Transcribed_RNA"/>
</dbReference>
<sequence>MSTAKGRSAEHLANYTRQATILRKNLAEWDRTLRTTGEEWPKTMGRLNAALNQTVTLDRSIDDVMEHFVYLPKQSTANAQDIPFFLSTRLETPAVESGEDDENGASAAMVELSVTDPVQHLAKYEKQAAELAAEYEQNMVRF</sequence>
<organism evidence="1">
    <name type="scientific">Entomoneis paludosa</name>
    <dbReference type="NCBI Taxonomy" id="265537"/>
    <lineage>
        <taxon>Eukaryota</taxon>
        <taxon>Sar</taxon>
        <taxon>Stramenopiles</taxon>
        <taxon>Ochrophyta</taxon>
        <taxon>Bacillariophyta</taxon>
        <taxon>Bacillariophyceae</taxon>
        <taxon>Bacillariophycidae</taxon>
        <taxon>Entomoneidaceae</taxon>
        <taxon>Entomoneis</taxon>
    </lineage>
</organism>
<accession>A0A7S2VCW6</accession>
<reference evidence="1" key="1">
    <citation type="submission" date="2021-01" db="EMBL/GenBank/DDBJ databases">
        <authorList>
            <person name="Corre E."/>
            <person name="Pelletier E."/>
            <person name="Niang G."/>
            <person name="Scheremetjew M."/>
            <person name="Finn R."/>
            <person name="Kale V."/>
            <person name="Holt S."/>
            <person name="Cochrane G."/>
            <person name="Meng A."/>
            <person name="Brown T."/>
            <person name="Cohen L."/>
        </authorList>
    </citation>
    <scope>NUCLEOTIDE SEQUENCE</scope>
    <source>
        <strain evidence="1">CCMP125</strain>
    </source>
</reference>
<dbReference type="AlphaFoldDB" id="A0A7S2VCW6"/>
<protein>
    <submittedName>
        <fullName evidence="1">Uncharacterized protein</fullName>
    </submittedName>
</protein>